<dbReference type="GO" id="GO:0007413">
    <property type="term" value="P:axonal fasciculation"/>
    <property type="evidence" value="ECO:0007669"/>
    <property type="project" value="EnsemblMetazoa"/>
</dbReference>
<reference evidence="12" key="2">
    <citation type="submission" date="2022-06" db="UniProtKB">
        <authorList>
            <consortium name="EnsemblMetazoa"/>
        </authorList>
    </citation>
    <scope>IDENTIFICATION</scope>
    <source>
        <strain evidence="12">PS312</strain>
    </source>
</reference>
<evidence type="ECO:0000256" key="11">
    <source>
        <dbReference type="PROSITE-ProRule" id="PRU00352"/>
    </source>
</evidence>
<comment type="subcellular location">
    <subcellularLocation>
        <location evidence="1">Cell membrane</location>
        <topology evidence="1">Single-pass membrane protein</topology>
    </subcellularLocation>
</comment>
<dbReference type="Gene3D" id="2.60.40.10">
    <property type="entry name" value="Immunoglobulins"/>
    <property type="match status" value="4"/>
</dbReference>
<proteinExistence type="predicted"/>
<dbReference type="GO" id="GO:0097374">
    <property type="term" value="P:sensory neuron axon guidance"/>
    <property type="evidence" value="ECO:0000318"/>
    <property type="project" value="GO_Central"/>
</dbReference>
<dbReference type="GO" id="GO:0005886">
    <property type="term" value="C:plasma membrane"/>
    <property type="evidence" value="ECO:0000318"/>
    <property type="project" value="GO_Central"/>
</dbReference>
<dbReference type="InterPro" id="IPR008936">
    <property type="entry name" value="Rho_GTPase_activation_prot"/>
</dbReference>
<keyword evidence="9" id="KW-1015">Disulfide bond</keyword>
<dbReference type="InterPro" id="IPR036352">
    <property type="entry name" value="Semap_dom_sf"/>
</dbReference>
<dbReference type="SUPFAM" id="SSF81296">
    <property type="entry name" value="E set domains"/>
    <property type="match status" value="3"/>
</dbReference>
<evidence type="ECO:0000313" key="13">
    <source>
        <dbReference type="Proteomes" id="UP000005239"/>
    </source>
</evidence>
<dbReference type="GO" id="GO:0050772">
    <property type="term" value="P:positive regulation of axonogenesis"/>
    <property type="evidence" value="ECO:0000318"/>
    <property type="project" value="GO_Central"/>
</dbReference>
<evidence type="ECO:0000256" key="9">
    <source>
        <dbReference type="ARBA" id="ARBA00023157"/>
    </source>
</evidence>
<dbReference type="InterPro" id="IPR013548">
    <property type="entry name" value="Plexin_cytoplasmic_RasGAP_dom"/>
</dbReference>
<dbReference type="SUPFAM" id="SSF48350">
    <property type="entry name" value="GTPase activation domain, GAP"/>
    <property type="match status" value="1"/>
</dbReference>
<dbReference type="GO" id="GO:0002116">
    <property type="term" value="C:semaphorin receptor complex"/>
    <property type="evidence" value="ECO:0000318"/>
    <property type="project" value="GO_Central"/>
</dbReference>
<dbReference type="InterPro" id="IPR014756">
    <property type="entry name" value="Ig_E-set"/>
</dbReference>
<keyword evidence="7" id="KW-1133">Transmembrane helix</keyword>
<dbReference type="InterPro" id="IPR016201">
    <property type="entry name" value="PSI"/>
</dbReference>
<dbReference type="PROSITE" id="PS51004">
    <property type="entry name" value="SEMA"/>
    <property type="match status" value="1"/>
</dbReference>
<keyword evidence="6" id="KW-0524">Neurogenesis</keyword>
<evidence type="ECO:0000256" key="8">
    <source>
        <dbReference type="ARBA" id="ARBA00023136"/>
    </source>
</evidence>
<accession>A0A8R1YE90</accession>
<dbReference type="GO" id="GO:1902667">
    <property type="term" value="P:regulation of axon guidance"/>
    <property type="evidence" value="ECO:0007669"/>
    <property type="project" value="EnsemblMetazoa"/>
</dbReference>
<evidence type="ECO:0000256" key="2">
    <source>
        <dbReference type="ARBA" id="ARBA00022475"/>
    </source>
</evidence>
<dbReference type="FunFam" id="2.60.40.10:FF:002574">
    <property type="entry name" value="Plexin B, putative"/>
    <property type="match status" value="1"/>
</dbReference>
<dbReference type="Pfam" id="PF17960">
    <property type="entry name" value="TIG_plexin"/>
    <property type="match status" value="1"/>
</dbReference>
<evidence type="ECO:0000256" key="5">
    <source>
        <dbReference type="ARBA" id="ARBA00022737"/>
    </source>
</evidence>
<dbReference type="GO" id="GO:0071526">
    <property type="term" value="P:semaphorin-plexin signaling pathway"/>
    <property type="evidence" value="ECO:0000318"/>
    <property type="project" value="GO_Central"/>
</dbReference>
<dbReference type="InterPro" id="IPR013783">
    <property type="entry name" value="Ig-like_fold"/>
</dbReference>
<evidence type="ECO:0000313" key="12">
    <source>
        <dbReference type="EnsemblMetazoa" id="PPA17173.1"/>
    </source>
</evidence>
<dbReference type="GO" id="GO:0031252">
    <property type="term" value="C:cell leading edge"/>
    <property type="evidence" value="ECO:0007669"/>
    <property type="project" value="EnsemblMetazoa"/>
</dbReference>
<dbReference type="Proteomes" id="UP000005239">
    <property type="component" value="Unassembled WGS sequence"/>
</dbReference>
<dbReference type="SMART" id="SM00423">
    <property type="entry name" value="PSI"/>
    <property type="match status" value="3"/>
</dbReference>
<dbReference type="GO" id="GO:0017154">
    <property type="term" value="F:semaphorin receptor activity"/>
    <property type="evidence" value="ECO:0000318"/>
    <property type="project" value="GO_Central"/>
</dbReference>
<dbReference type="Pfam" id="PF08337">
    <property type="entry name" value="Plexin_cytopl"/>
    <property type="match status" value="1"/>
</dbReference>
<dbReference type="InterPro" id="IPR046800">
    <property type="entry name" value="Plexin_RBD"/>
</dbReference>
<dbReference type="GO" id="GO:0009986">
    <property type="term" value="C:cell surface"/>
    <property type="evidence" value="ECO:0007669"/>
    <property type="project" value="EnsemblMetazoa"/>
</dbReference>
<keyword evidence="5" id="KW-0677">Repeat</keyword>
<keyword evidence="3" id="KW-0812">Transmembrane</keyword>
<dbReference type="Pfam" id="PF20170">
    <property type="entry name" value="Plexin_RBD"/>
    <property type="match status" value="1"/>
</dbReference>
<dbReference type="GO" id="GO:0007416">
    <property type="term" value="P:synapse assembly"/>
    <property type="evidence" value="ECO:0000318"/>
    <property type="project" value="GO_Central"/>
</dbReference>
<evidence type="ECO:0000256" key="1">
    <source>
        <dbReference type="ARBA" id="ARBA00004162"/>
    </source>
</evidence>
<dbReference type="GO" id="GO:0009792">
    <property type="term" value="P:embryo development ending in birth or egg hatching"/>
    <property type="evidence" value="ECO:0007669"/>
    <property type="project" value="EnsemblMetazoa"/>
</dbReference>
<dbReference type="PANTHER" id="PTHR22625:SF44">
    <property type="entry name" value="PLEXIN-B"/>
    <property type="match status" value="1"/>
</dbReference>
<dbReference type="PANTHER" id="PTHR22625">
    <property type="entry name" value="PLEXIN"/>
    <property type="match status" value="1"/>
</dbReference>
<dbReference type="EnsemblMetazoa" id="PPA17173.1">
    <property type="protein sequence ID" value="PPA17173.1"/>
    <property type="gene ID" value="WBGene00106727"/>
</dbReference>
<gene>
    <name evidence="12" type="primary">WBGene00106727</name>
</gene>
<evidence type="ECO:0000256" key="7">
    <source>
        <dbReference type="ARBA" id="ARBA00022989"/>
    </source>
</evidence>
<comment type="caution">
    <text evidence="11">Lacks conserved residue(s) required for the propagation of feature annotation.</text>
</comment>
<organism evidence="12 13">
    <name type="scientific">Pristionchus pacificus</name>
    <name type="common">Parasitic nematode worm</name>
    <dbReference type="NCBI Taxonomy" id="54126"/>
    <lineage>
        <taxon>Eukaryota</taxon>
        <taxon>Metazoa</taxon>
        <taxon>Ecdysozoa</taxon>
        <taxon>Nematoda</taxon>
        <taxon>Chromadorea</taxon>
        <taxon>Rhabditida</taxon>
        <taxon>Rhabditina</taxon>
        <taxon>Diplogasteromorpha</taxon>
        <taxon>Diplogasteroidea</taxon>
        <taxon>Neodiplogasteridae</taxon>
        <taxon>Pristionchus</taxon>
    </lineage>
</organism>
<sequence length="1731" mass="188857">SQAQNAMVTRRLIIQLLLLLFAHSSSQHEFVSKGGPIQNVIVRDDKIFIGATNNIYELKTADLSLLSSTSTGPVLDSPFCSLDGGNCLRGHSRVQTDNTNKLLALLPSGLLECGSVRQGVCSLRDPSDVSRIIQTFPVPVAPNAPNASTSWLSLPSGLVVSSSHTVDSPYREVPTISYRTIEDLQVVNAGSLEGESAVFVRAEFRPLFPQTFVSTFQYENFVYVAVVQPSQARRLPPSAPLITKLARFCTGDERFISYSEIELQCRGEDNSNLNVLTAVHLRGDKMIAAFTSSTTGQSAVCVYSMPRIKVTFWYNIDRCRGGADSIGLPHIGRDTRCLNRSHLPLEENSCELGVGGRIEASEMALLSLPSSIRVIESMNRPDIVFMGGDDGKIIKLKAKDSGALLEYATVDLSRDGSIHGLVFTKGRRMIVHQGAKLRILSVAECERHEECAICLLTKDPFCGWCPASTSCSSFCPVETATKCPILRGPPSPSALPVSTSANVTIPIEHLPRPEGFTYQCVFDSSLLSLAVYSPSSLTCPTPLMPKTRTTSTVSLSIRTSSSHRSIATHNFTFYDCGQYSTCSSCLSSHWKCSWCGNSCTLEKECAKPSSQCVQIAPSQRLLLPSGRPSTIAFKVEHSDTLAGATHSCRIRAGARRVKARAEISGDSVFCRGIRVDSRSANVSYELQLVNDDREEIVDETQVTVFDCSLLASDCSSCLTSASAFGCSWCAGRCSVECPSTGSRSSDPDVVCNAPTILSFHPSSAPLEGGTLLTVIGRDLGADRIDVEGRILVAGSRCHLRDFNVSTGFTCILDKGTGSGPVRVAIGHSARRTAESANVFSFHNVEVTSMTPPFGPVSGGTPVVLFGRHLDAGSRVEVMIGDNPCVVRERNSSSSITCVTTAGKRVQSVGPLRLSIDNATRSVSSLTFEYRPDPIIHSITPLSAFRSGGRLITVKGVSLDAVLTARLFLLSSHDEPTEIISDLAPCQILNATLMHCLSPALVSSEQQPSTVSSWALGLQMDNVSSLRRLPRRLSLSIVPDPHFEPFVGVRVHLSGQSLILDGKYLGMAAEARDYKIQIGSSPCTVTVLDDRQLVCTPPMEQPEAKDEKGEKADGLPTVTVTIGRLKYELGLLEYSSGSLSRRVWIFILIIAVSLILIFFILILVWRRKNEQREKDYKKIQIQMENLESNVRKECKQAFAELQTTIEEQGTEEETGVFVLPKDEFVSRLLWIDGPPHPSTTIYSTSQPVTLAQLDSLLCSPDFIRCFVFTADSDPSSSPQHRSPTLVFRQSESLVELLFQKWFSLCIYDFVCDRGAPQLQTLHAAFKLQSDRGPVDCVTGAARYTINESKLLRETVDASPIDLLITSMEGRGPFAVRVLACDSISQVRRKAIDAIYRAAPATGKPHAGHVIMEWQRPDGECIQLRDTEEGDSTGRTSGKTPKRIQTVTSAGLTHGSLLLMCATRRTPSSGGDSGQCSWSSLDCSSLSHSSHYHLVPPTKNNSKGKFSDNIPQSIPEIYLTRLLTSKGAVQKYIDDLLESILMGNENVLPPALKVVCDLLDEVAVENKVTDPLLVHQWKANCLVLRFWAQLISNARLIIDVDSCVAVDANLSIIGQTLMASCSSGEPLLHADSPSSRLLFAREISRLRPLSSDLFNRIRRAPPPPVDWTAQLIPIDQPSRSLPLGELLSWVRGNGLRLVQLLEQRTDPSLRLPSKLSHLLNLSIEPEHIYATLN</sequence>
<keyword evidence="8" id="KW-0472">Membrane</keyword>
<dbReference type="Gene3D" id="1.10.506.10">
    <property type="entry name" value="GTPase Activation - p120gap, domain 1"/>
    <property type="match status" value="3"/>
</dbReference>
<evidence type="ECO:0000256" key="3">
    <source>
        <dbReference type="ARBA" id="ARBA00022692"/>
    </source>
</evidence>
<dbReference type="GO" id="GO:0030334">
    <property type="term" value="P:regulation of cell migration"/>
    <property type="evidence" value="ECO:0000318"/>
    <property type="project" value="GO_Central"/>
</dbReference>
<dbReference type="SUPFAM" id="SSF103575">
    <property type="entry name" value="Plexin repeat"/>
    <property type="match status" value="2"/>
</dbReference>
<reference evidence="13" key="1">
    <citation type="journal article" date="2008" name="Nat. Genet.">
        <title>The Pristionchus pacificus genome provides a unique perspective on nematode lifestyle and parasitism.</title>
        <authorList>
            <person name="Dieterich C."/>
            <person name="Clifton S.W."/>
            <person name="Schuster L.N."/>
            <person name="Chinwalla A."/>
            <person name="Delehaunty K."/>
            <person name="Dinkelacker I."/>
            <person name="Fulton L."/>
            <person name="Fulton R."/>
            <person name="Godfrey J."/>
            <person name="Minx P."/>
            <person name="Mitreva M."/>
            <person name="Roeseler W."/>
            <person name="Tian H."/>
            <person name="Witte H."/>
            <person name="Yang S.P."/>
            <person name="Wilson R.K."/>
            <person name="Sommer R.J."/>
        </authorList>
    </citation>
    <scope>NUCLEOTIDE SEQUENCE [LARGE SCALE GENOMIC DNA]</scope>
    <source>
        <strain evidence="13">PS312</strain>
    </source>
</reference>
<dbReference type="SMART" id="SM00429">
    <property type="entry name" value="IPT"/>
    <property type="match status" value="4"/>
</dbReference>
<keyword evidence="10" id="KW-0325">Glycoprotein</keyword>
<dbReference type="SUPFAM" id="SSF101912">
    <property type="entry name" value="Sema domain"/>
    <property type="match status" value="1"/>
</dbReference>
<dbReference type="Pfam" id="PF01833">
    <property type="entry name" value="TIG"/>
    <property type="match status" value="3"/>
</dbReference>
<dbReference type="GO" id="GO:0008045">
    <property type="term" value="P:motor neuron axon guidance"/>
    <property type="evidence" value="ECO:0000318"/>
    <property type="project" value="GO_Central"/>
</dbReference>
<name>A0A2A6CB16_PRIPA</name>
<evidence type="ECO:0000256" key="6">
    <source>
        <dbReference type="ARBA" id="ARBA00022902"/>
    </source>
</evidence>
<dbReference type="SMART" id="SM00630">
    <property type="entry name" value="Sema"/>
    <property type="match status" value="1"/>
</dbReference>
<dbReference type="GO" id="GO:0002119">
    <property type="term" value="P:nematode larval development"/>
    <property type="evidence" value="ECO:0007669"/>
    <property type="project" value="EnsemblMetazoa"/>
</dbReference>
<dbReference type="InterPro" id="IPR041019">
    <property type="entry name" value="TIG1_plexin"/>
</dbReference>
<dbReference type="InterPro" id="IPR031148">
    <property type="entry name" value="Plexin"/>
</dbReference>
<evidence type="ECO:0000256" key="4">
    <source>
        <dbReference type="ARBA" id="ARBA00022729"/>
    </source>
</evidence>
<accession>A0A2A6CB16</accession>
<dbReference type="FunFam" id="2.60.40.10:FF:002442">
    <property type="entry name" value="Plexin-2"/>
    <property type="match status" value="1"/>
</dbReference>
<dbReference type="GO" id="GO:0007162">
    <property type="term" value="P:negative regulation of cell adhesion"/>
    <property type="evidence" value="ECO:0000318"/>
    <property type="project" value="GO_Central"/>
</dbReference>
<protein>
    <submittedName>
        <fullName evidence="12">Plx-2</fullName>
    </submittedName>
</protein>
<evidence type="ECO:0000256" key="10">
    <source>
        <dbReference type="ARBA" id="ARBA00023180"/>
    </source>
</evidence>
<dbReference type="OrthoDB" id="125363at2759"/>
<keyword evidence="2" id="KW-1003">Cell membrane</keyword>
<dbReference type="GO" id="GO:0008360">
    <property type="term" value="P:regulation of cell shape"/>
    <property type="evidence" value="ECO:0000318"/>
    <property type="project" value="GO_Central"/>
</dbReference>
<dbReference type="InterPro" id="IPR015943">
    <property type="entry name" value="WD40/YVTN_repeat-like_dom_sf"/>
</dbReference>
<dbReference type="InterPro" id="IPR001627">
    <property type="entry name" value="Semap_dom"/>
</dbReference>
<dbReference type="InterPro" id="IPR002909">
    <property type="entry name" value="IPT_dom"/>
</dbReference>
<dbReference type="GO" id="GO:0045138">
    <property type="term" value="P:nematode male tail tip morphogenesis"/>
    <property type="evidence" value="ECO:0007669"/>
    <property type="project" value="EnsemblMetazoa"/>
</dbReference>
<keyword evidence="13" id="KW-1185">Reference proteome</keyword>
<dbReference type="Gene3D" id="3.10.20.90">
    <property type="entry name" value="Phosphatidylinositol 3-kinase Catalytic Subunit, Chain A, domain 1"/>
    <property type="match status" value="1"/>
</dbReference>
<dbReference type="Gene3D" id="2.130.10.10">
    <property type="entry name" value="YVTN repeat-like/Quinoprotein amine dehydrogenase"/>
    <property type="match status" value="1"/>
</dbReference>
<keyword evidence="4" id="KW-0732">Signal</keyword>